<dbReference type="Proteomes" id="UP000198748">
    <property type="component" value="Unassembled WGS sequence"/>
</dbReference>
<dbReference type="InterPro" id="IPR018551">
    <property type="entry name" value="DUF2007"/>
</dbReference>
<dbReference type="Pfam" id="PF09413">
    <property type="entry name" value="DUF2007"/>
    <property type="match status" value="1"/>
</dbReference>
<dbReference type="RefSeq" id="WP_090148164.1">
    <property type="nucleotide sequence ID" value="NZ_FNAN01000004.1"/>
</dbReference>
<keyword evidence="3" id="KW-1185">Reference proteome</keyword>
<evidence type="ECO:0000313" key="2">
    <source>
        <dbReference type="EMBL" id="SDE28856.1"/>
    </source>
</evidence>
<sequence>MEENWAKAYQSGQAIRAEIAREILEQNGIGAVIVNKQDSSYPIFGNFEVHVPAADLEKAQTILTNEAALEQPE</sequence>
<evidence type="ECO:0000259" key="1">
    <source>
        <dbReference type="Pfam" id="PF09413"/>
    </source>
</evidence>
<organism evidence="2 3">
    <name type="scientific">Dyadobacter soli</name>
    <dbReference type="NCBI Taxonomy" id="659014"/>
    <lineage>
        <taxon>Bacteria</taxon>
        <taxon>Pseudomonadati</taxon>
        <taxon>Bacteroidota</taxon>
        <taxon>Cytophagia</taxon>
        <taxon>Cytophagales</taxon>
        <taxon>Spirosomataceae</taxon>
        <taxon>Dyadobacter</taxon>
    </lineage>
</organism>
<dbReference type="AlphaFoldDB" id="A0A1G7BR81"/>
<accession>A0A1G7BR81</accession>
<protein>
    <submittedName>
        <fullName evidence="2">Putative signal transducing protein</fullName>
    </submittedName>
</protein>
<dbReference type="OrthoDB" id="1467917at2"/>
<dbReference type="STRING" id="659014.SAMN04487996_104264"/>
<feature type="domain" description="DUF2007" evidence="1">
    <location>
        <begin position="5"/>
        <end position="65"/>
    </location>
</feature>
<gene>
    <name evidence="2" type="ORF">SAMN04487996_104264</name>
</gene>
<reference evidence="3" key="1">
    <citation type="submission" date="2016-10" db="EMBL/GenBank/DDBJ databases">
        <authorList>
            <person name="Varghese N."/>
            <person name="Submissions S."/>
        </authorList>
    </citation>
    <scope>NUCLEOTIDE SEQUENCE [LARGE SCALE GENOMIC DNA]</scope>
    <source>
        <strain evidence="3">DSM 25329</strain>
    </source>
</reference>
<dbReference type="EMBL" id="FNAN01000004">
    <property type="protein sequence ID" value="SDE28856.1"/>
    <property type="molecule type" value="Genomic_DNA"/>
</dbReference>
<evidence type="ECO:0000313" key="3">
    <source>
        <dbReference type="Proteomes" id="UP000198748"/>
    </source>
</evidence>
<name>A0A1G7BR81_9BACT</name>
<proteinExistence type="predicted"/>